<feature type="transmembrane region" description="Helical" evidence="1">
    <location>
        <begin position="82"/>
        <end position="102"/>
    </location>
</feature>
<accession>A0ABP7TFM3</accession>
<keyword evidence="1" id="KW-0472">Membrane</keyword>
<keyword evidence="3" id="KW-1185">Reference proteome</keyword>
<dbReference type="Proteomes" id="UP001424459">
    <property type="component" value="Unassembled WGS sequence"/>
</dbReference>
<dbReference type="EMBL" id="BAABBR010000001">
    <property type="protein sequence ID" value="GAA4025579.1"/>
    <property type="molecule type" value="Genomic_DNA"/>
</dbReference>
<evidence type="ECO:0000256" key="1">
    <source>
        <dbReference type="SAM" id="Phobius"/>
    </source>
</evidence>
<gene>
    <name evidence="2" type="ORF">GCM10022281_00110</name>
</gene>
<evidence type="ECO:0000313" key="2">
    <source>
        <dbReference type="EMBL" id="GAA4025579.1"/>
    </source>
</evidence>
<name>A0ABP7TFM3_9SPHN</name>
<sequence length="103" mass="11590">MATAAAAVAARARRLIQHHFFAADAVRPDRAIPFEPGSRVERRTFERYRAAGAIHEALPGRYWLDLPAYDQFLQERFVRVRVALLFVIVALLVVTFIAARAVG</sequence>
<dbReference type="RefSeq" id="WP_344694904.1">
    <property type="nucleotide sequence ID" value="NZ_BAABBR010000001.1"/>
</dbReference>
<reference evidence="3" key="1">
    <citation type="journal article" date="2019" name="Int. J. Syst. Evol. Microbiol.">
        <title>The Global Catalogue of Microorganisms (GCM) 10K type strain sequencing project: providing services to taxonomists for standard genome sequencing and annotation.</title>
        <authorList>
            <consortium name="The Broad Institute Genomics Platform"/>
            <consortium name="The Broad Institute Genome Sequencing Center for Infectious Disease"/>
            <person name="Wu L."/>
            <person name="Ma J."/>
        </authorList>
    </citation>
    <scope>NUCLEOTIDE SEQUENCE [LARGE SCALE GENOMIC DNA]</scope>
    <source>
        <strain evidence="3">JCM 17564</strain>
    </source>
</reference>
<proteinExistence type="predicted"/>
<protein>
    <submittedName>
        <fullName evidence="2">Uncharacterized protein</fullName>
    </submittedName>
</protein>
<organism evidence="2 3">
    <name type="scientific">Sphingomonas rosea</name>
    <dbReference type="NCBI Taxonomy" id="335605"/>
    <lineage>
        <taxon>Bacteria</taxon>
        <taxon>Pseudomonadati</taxon>
        <taxon>Pseudomonadota</taxon>
        <taxon>Alphaproteobacteria</taxon>
        <taxon>Sphingomonadales</taxon>
        <taxon>Sphingomonadaceae</taxon>
        <taxon>Sphingomonas</taxon>
    </lineage>
</organism>
<keyword evidence="1" id="KW-1133">Transmembrane helix</keyword>
<keyword evidence="1" id="KW-0812">Transmembrane</keyword>
<evidence type="ECO:0000313" key="3">
    <source>
        <dbReference type="Proteomes" id="UP001424459"/>
    </source>
</evidence>
<comment type="caution">
    <text evidence="2">The sequence shown here is derived from an EMBL/GenBank/DDBJ whole genome shotgun (WGS) entry which is preliminary data.</text>
</comment>